<evidence type="ECO:0000313" key="2">
    <source>
        <dbReference type="EMBL" id="EOT59610.1"/>
    </source>
</evidence>
<evidence type="ECO:0000313" key="1">
    <source>
        <dbReference type="EMBL" id="EOI00152.1"/>
    </source>
</evidence>
<dbReference type="Proteomes" id="UP000014197">
    <property type="component" value="Unassembled WGS sequence"/>
</dbReference>
<dbReference type="STRING" id="155618.RV06_GL001018"/>
<evidence type="ECO:0000313" key="3">
    <source>
        <dbReference type="Proteomes" id="UP000013858"/>
    </source>
</evidence>
<dbReference type="Pfam" id="PF13419">
    <property type="entry name" value="HAD_2"/>
    <property type="match status" value="1"/>
</dbReference>
<dbReference type="PANTHER" id="PTHR43434">
    <property type="entry name" value="PHOSPHOGLYCOLATE PHOSPHATASE"/>
    <property type="match status" value="1"/>
</dbReference>
<dbReference type="SUPFAM" id="SSF56784">
    <property type="entry name" value="HAD-like"/>
    <property type="match status" value="1"/>
</dbReference>
<evidence type="ECO:0008006" key="5">
    <source>
        <dbReference type="Google" id="ProtNLM"/>
    </source>
</evidence>
<accession>R2TJ38</accession>
<dbReference type="FunFam" id="3.40.50.1000:FF:000022">
    <property type="entry name" value="Phosphoglycolate phosphatase"/>
    <property type="match status" value="1"/>
</dbReference>
<dbReference type="GO" id="GO:0005829">
    <property type="term" value="C:cytosol"/>
    <property type="evidence" value="ECO:0007669"/>
    <property type="project" value="TreeGrafter"/>
</dbReference>
<dbReference type="GO" id="GO:0004713">
    <property type="term" value="F:protein tyrosine kinase activity"/>
    <property type="evidence" value="ECO:0007669"/>
    <property type="project" value="TreeGrafter"/>
</dbReference>
<organism evidence="1 3">
    <name type="scientific">Enterococcus haemoperoxidus ATCC BAA-382</name>
    <dbReference type="NCBI Taxonomy" id="1158608"/>
    <lineage>
        <taxon>Bacteria</taxon>
        <taxon>Bacillati</taxon>
        <taxon>Bacillota</taxon>
        <taxon>Bacilli</taxon>
        <taxon>Lactobacillales</taxon>
        <taxon>Enterococcaceae</taxon>
        <taxon>Enterococcus</taxon>
    </lineage>
</organism>
<protein>
    <recommendedName>
        <fullName evidence="5">HAD hydrolase, family IA</fullName>
    </recommendedName>
</protein>
<dbReference type="AlphaFoldDB" id="R2TJ38"/>
<dbReference type="PANTHER" id="PTHR43434:SF20">
    <property type="entry name" value="5'-NUCLEOTIDASE"/>
    <property type="match status" value="1"/>
</dbReference>
<dbReference type="SFLD" id="SFLDS00003">
    <property type="entry name" value="Haloacid_Dehalogenase"/>
    <property type="match status" value="1"/>
</dbReference>
<dbReference type="CDD" id="cd04302">
    <property type="entry name" value="HAD_5NT"/>
    <property type="match status" value="1"/>
</dbReference>
<dbReference type="Gene3D" id="1.10.150.240">
    <property type="entry name" value="Putative phosphatase, domain 2"/>
    <property type="match status" value="1"/>
</dbReference>
<dbReference type="InterPro" id="IPR036412">
    <property type="entry name" value="HAD-like_sf"/>
</dbReference>
<dbReference type="Gene3D" id="3.40.50.1000">
    <property type="entry name" value="HAD superfamily/HAD-like"/>
    <property type="match status" value="1"/>
</dbReference>
<dbReference type="InterPro" id="IPR023198">
    <property type="entry name" value="PGP-like_dom2"/>
</dbReference>
<dbReference type="SFLD" id="SFLDG01129">
    <property type="entry name" value="C1.5:_HAD__Beta-PGM__Phosphata"/>
    <property type="match status" value="1"/>
</dbReference>
<dbReference type="SFLD" id="SFLDG01135">
    <property type="entry name" value="C1.5.6:_HAD__Beta-PGM__Phospha"/>
    <property type="match status" value="1"/>
</dbReference>
<name>R2TJ38_9ENTE</name>
<dbReference type="eggNOG" id="COG0546">
    <property type="taxonomic scope" value="Bacteria"/>
</dbReference>
<dbReference type="InterPro" id="IPR050155">
    <property type="entry name" value="HAD-like_hydrolase_sf"/>
</dbReference>
<dbReference type="RefSeq" id="WP_010760385.1">
    <property type="nucleotide sequence ID" value="NZ_KB946315.1"/>
</dbReference>
<dbReference type="EMBL" id="ASVY01000003">
    <property type="protein sequence ID" value="EOT59610.1"/>
    <property type="molecule type" value="Genomic_DNA"/>
</dbReference>
<dbReference type="InterPro" id="IPR023214">
    <property type="entry name" value="HAD_sf"/>
</dbReference>
<dbReference type="Proteomes" id="UP000013858">
    <property type="component" value="Unassembled WGS sequence"/>
</dbReference>
<dbReference type="EMBL" id="AJAR01000003">
    <property type="protein sequence ID" value="EOI00152.1"/>
    <property type="molecule type" value="Genomic_DNA"/>
</dbReference>
<dbReference type="OrthoDB" id="9792518at2"/>
<reference evidence="2 4" key="2">
    <citation type="submission" date="2013-03" db="EMBL/GenBank/DDBJ databases">
        <title>The Genome Sequence of Enterococcus haemoperoxidus BAA-382 (PacBio/Illumina hybrid assembly).</title>
        <authorList>
            <consortium name="The Broad Institute Genomics Platform"/>
            <consortium name="The Broad Institute Genome Sequencing Center for Infectious Disease"/>
            <person name="Earl A."/>
            <person name="Russ C."/>
            <person name="Gilmore M."/>
            <person name="Surin D."/>
            <person name="Walker B."/>
            <person name="Young S."/>
            <person name="Zeng Q."/>
            <person name="Gargeya S."/>
            <person name="Fitzgerald M."/>
            <person name="Haas B."/>
            <person name="Abouelleil A."/>
            <person name="Allen A.W."/>
            <person name="Alvarado L."/>
            <person name="Arachchi H.M."/>
            <person name="Berlin A.M."/>
            <person name="Chapman S.B."/>
            <person name="Gainer-Dewar J."/>
            <person name="Goldberg J."/>
            <person name="Griggs A."/>
            <person name="Gujja S."/>
            <person name="Hansen M."/>
            <person name="Howarth C."/>
            <person name="Imamovic A."/>
            <person name="Ireland A."/>
            <person name="Larimer J."/>
            <person name="McCowan C."/>
            <person name="Murphy C."/>
            <person name="Pearson M."/>
            <person name="Poon T.W."/>
            <person name="Priest M."/>
            <person name="Roberts A."/>
            <person name="Saif S."/>
            <person name="Shea T."/>
            <person name="Sisk P."/>
            <person name="Sykes S."/>
            <person name="Wortman J."/>
            <person name="Nusbaum C."/>
            <person name="Birren B."/>
        </authorList>
    </citation>
    <scope>NUCLEOTIDE SEQUENCE [LARGE SCALE GENOMIC DNA]</scope>
    <source>
        <strain evidence="2 4">ATCC BAA-382</strain>
    </source>
</reference>
<proteinExistence type="predicted"/>
<sequence>MQYKTILFDLDGTITDSGEGIINSVRYALKKMNLEELNQTELYSFIGPPLDDSFKKLVQLSDHSTELAVSYYREYYQTKGMYENQVYKGIVEVLTALKQAGCNLYIATSKPEIYAKQILAHFDLESYFVGIYGASLDGARSKKADVIRYALKSAKITDLNESLMIGDRSHDIVGAKENGLSCMGVLYGFGDRAELESAGADYIAVTPEEIEEIILKE</sequence>
<evidence type="ECO:0000313" key="4">
    <source>
        <dbReference type="Proteomes" id="UP000014197"/>
    </source>
</evidence>
<keyword evidence="4" id="KW-1185">Reference proteome</keyword>
<comment type="caution">
    <text evidence="1">The sequence shown here is derived from an EMBL/GenBank/DDBJ whole genome shotgun (WGS) entry which is preliminary data.</text>
</comment>
<reference evidence="1 3" key="1">
    <citation type="submission" date="2013-02" db="EMBL/GenBank/DDBJ databases">
        <title>The Genome Sequence of Enterococcus haemoperoxidus BAA-382.</title>
        <authorList>
            <consortium name="The Broad Institute Genome Sequencing Platform"/>
            <consortium name="The Broad Institute Genome Sequencing Center for Infectious Disease"/>
            <person name="Earl A.M."/>
            <person name="Gilmore M.S."/>
            <person name="Lebreton F."/>
            <person name="Walker B."/>
            <person name="Young S.K."/>
            <person name="Zeng Q."/>
            <person name="Gargeya S."/>
            <person name="Fitzgerald M."/>
            <person name="Haas B."/>
            <person name="Abouelleil A."/>
            <person name="Alvarado L."/>
            <person name="Arachchi H.M."/>
            <person name="Berlin A.M."/>
            <person name="Chapman S.B."/>
            <person name="Dewar J."/>
            <person name="Goldberg J."/>
            <person name="Griggs A."/>
            <person name="Gujja S."/>
            <person name="Hansen M."/>
            <person name="Howarth C."/>
            <person name="Imamovic A."/>
            <person name="Larimer J."/>
            <person name="McCowan C."/>
            <person name="Murphy C."/>
            <person name="Neiman D."/>
            <person name="Pearson M."/>
            <person name="Priest M."/>
            <person name="Roberts A."/>
            <person name="Saif S."/>
            <person name="Shea T."/>
            <person name="Sisk P."/>
            <person name="Sykes S."/>
            <person name="Wortman J."/>
            <person name="Nusbaum C."/>
            <person name="Birren B."/>
        </authorList>
    </citation>
    <scope>NUCLEOTIDE SEQUENCE [LARGE SCALE GENOMIC DNA]</scope>
    <source>
        <strain evidence="1 3">ATCC BAA-382</strain>
    </source>
</reference>
<dbReference type="InterPro" id="IPR041492">
    <property type="entry name" value="HAD_2"/>
</dbReference>
<dbReference type="PATRIC" id="fig|1158608.3.peg.152"/>
<gene>
    <name evidence="2" type="ORF">I583_02245</name>
    <name evidence="1" type="ORF">UAW_00166</name>
</gene>